<evidence type="ECO:0000313" key="2">
    <source>
        <dbReference type="EMBL" id="CAG8687925.1"/>
    </source>
</evidence>
<evidence type="ECO:0000256" key="1">
    <source>
        <dbReference type="SAM" id="MobiDB-lite"/>
    </source>
</evidence>
<gene>
    <name evidence="2" type="ORF">RFULGI_LOCUS9864</name>
</gene>
<organism evidence="2 3">
    <name type="scientific">Racocetra fulgida</name>
    <dbReference type="NCBI Taxonomy" id="60492"/>
    <lineage>
        <taxon>Eukaryota</taxon>
        <taxon>Fungi</taxon>
        <taxon>Fungi incertae sedis</taxon>
        <taxon>Mucoromycota</taxon>
        <taxon>Glomeromycotina</taxon>
        <taxon>Glomeromycetes</taxon>
        <taxon>Diversisporales</taxon>
        <taxon>Gigasporaceae</taxon>
        <taxon>Racocetra</taxon>
    </lineage>
</organism>
<evidence type="ECO:0000313" key="3">
    <source>
        <dbReference type="Proteomes" id="UP000789396"/>
    </source>
</evidence>
<sequence>KHILILEDISLLSAHINNNNTNNQTINVLWLPQSNNSARSLNRINRTPRGATPRTTRTSRTTLSQMGPTTINSNLQATLEANPLSLTVNQTSQSQEIQYQNNLTDQDSA</sequence>
<feature type="region of interest" description="Disordered" evidence="1">
    <location>
        <begin position="40"/>
        <end position="69"/>
    </location>
</feature>
<dbReference type="AlphaFoldDB" id="A0A9N9EV39"/>
<dbReference type="OrthoDB" id="2484312at2759"/>
<reference evidence="2" key="1">
    <citation type="submission" date="2021-06" db="EMBL/GenBank/DDBJ databases">
        <authorList>
            <person name="Kallberg Y."/>
            <person name="Tangrot J."/>
            <person name="Rosling A."/>
        </authorList>
    </citation>
    <scope>NUCLEOTIDE SEQUENCE</scope>
    <source>
        <strain evidence="2">IN212</strain>
    </source>
</reference>
<accession>A0A9N9EV39</accession>
<keyword evidence="3" id="KW-1185">Reference proteome</keyword>
<protein>
    <submittedName>
        <fullName evidence="2">12787_t:CDS:1</fullName>
    </submittedName>
</protein>
<dbReference type="Proteomes" id="UP000789396">
    <property type="component" value="Unassembled WGS sequence"/>
</dbReference>
<comment type="caution">
    <text evidence="2">The sequence shown here is derived from an EMBL/GenBank/DDBJ whole genome shotgun (WGS) entry which is preliminary data.</text>
</comment>
<feature type="compositionally biased region" description="Low complexity" evidence="1">
    <location>
        <begin position="47"/>
        <end position="62"/>
    </location>
</feature>
<feature type="non-terminal residue" evidence="2">
    <location>
        <position position="1"/>
    </location>
</feature>
<dbReference type="EMBL" id="CAJVPZ010018433">
    <property type="protein sequence ID" value="CAG8687925.1"/>
    <property type="molecule type" value="Genomic_DNA"/>
</dbReference>
<proteinExistence type="predicted"/>
<name>A0A9N9EV39_9GLOM</name>